<dbReference type="GO" id="GO:0046797">
    <property type="term" value="P:viral procapsid maturation"/>
    <property type="evidence" value="ECO:0007669"/>
    <property type="project" value="UniProtKB-KW"/>
</dbReference>
<evidence type="ECO:0000256" key="2">
    <source>
        <dbReference type="ARBA" id="ARBA00022670"/>
    </source>
</evidence>
<name>A0A8S5SQW9_9CAUD</name>
<evidence type="ECO:0000256" key="5">
    <source>
        <dbReference type="ARBA" id="ARBA00023045"/>
    </source>
</evidence>
<sequence length="209" mass="23779">MIMGKRERRINQTQFEIRTLEDGKTVILKGYALKFGKRSEDFGGVDEILERGCLDKTDMSNVVALINHDPNYPLARNTVREGPGHLSLSVDDTGLRFSLIPTDTAYAKDLMTNMAAGVVNQCSFAFTLAESGADWSYESEKDMYHRAVKHIERLWDVSIVTTPAYPDTEAQAVQRSMQESKEAYVNSLREEQENIRKRKLDIELELLNQ</sequence>
<reference evidence="7" key="1">
    <citation type="journal article" date="2021" name="Proc. Natl. Acad. Sci. U.S.A.">
        <title>A Catalog of Tens of Thousands of Viruses from Human Metagenomes Reveals Hidden Associations with Chronic Diseases.</title>
        <authorList>
            <person name="Tisza M.J."/>
            <person name="Buck C.B."/>
        </authorList>
    </citation>
    <scope>NUCLEOTIDE SEQUENCE</scope>
    <source>
        <strain evidence="7">CtkyE7</strain>
    </source>
</reference>
<dbReference type="Pfam" id="PF04586">
    <property type="entry name" value="Peptidase_S78"/>
    <property type="match status" value="1"/>
</dbReference>
<feature type="domain" description="Prohead serine protease" evidence="6">
    <location>
        <begin position="14"/>
        <end position="181"/>
    </location>
</feature>
<keyword evidence="5" id="KW-1273">Viral capsid maturation</keyword>
<keyword evidence="3" id="KW-0378">Hydrolase</keyword>
<organism evidence="7">
    <name type="scientific">Siphoviridae sp. ctkyE7</name>
    <dbReference type="NCBI Taxonomy" id="2827926"/>
    <lineage>
        <taxon>Viruses</taxon>
        <taxon>Duplodnaviria</taxon>
        <taxon>Heunggongvirae</taxon>
        <taxon>Uroviricota</taxon>
        <taxon>Caudoviricetes</taxon>
    </lineage>
</organism>
<proteinExistence type="predicted"/>
<dbReference type="EMBL" id="BK032652">
    <property type="protein sequence ID" value="DAF53350.1"/>
    <property type="molecule type" value="Genomic_DNA"/>
</dbReference>
<evidence type="ECO:0000313" key="7">
    <source>
        <dbReference type="EMBL" id="DAF53350.1"/>
    </source>
</evidence>
<dbReference type="NCBIfam" id="TIGR01543">
    <property type="entry name" value="proheadase_HK97"/>
    <property type="match status" value="1"/>
</dbReference>
<accession>A0A8S5SQW9</accession>
<evidence type="ECO:0000256" key="1">
    <source>
        <dbReference type="ARBA" id="ARBA00022612"/>
    </source>
</evidence>
<evidence type="ECO:0000256" key="3">
    <source>
        <dbReference type="ARBA" id="ARBA00022801"/>
    </source>
</evidence>
<dbReference type="InterPro" id="IPR006433">
    <property type="entry name" value="Prohead_protease"/>
</dbReference>
<evidence type="ECO:0000259" key="6">
    <source>
        <dbReference type="Pfam" id="PF04586"/>
    </source>
</evidence>
<keyword evidence="1" id="KW-1188">Viral release from host cell</keyword>
<keyword evidence="2 7" id="KW-0645">Protease</keyword>
<protein>
    <submittedName>
        <fullName evidence="7">Prohead serine protease</fullName>
    </submittedName>
</protein>
<dbReference type="GO" id="GO:0008233">
    <property type="term" value="F:peptidase activity"/>
    <property type="evidence" value="ECO:0007669"/>
    <property type="project" value="UniProtKB-KW"/>
</dbReference>
<evidence type="ECO:0000256" key="4">
    <source>
        <dbReference type="ARBA" id="ARBA00022950"/>
    </source>
</evidence>
<dbReference type="GO" id="GO:0006508">
    <property type="term" value="P:proteolysis"/>
    <property type="evidence" value="ECO:0007669"/>
    <property type="project" value="UniProtKB-KW"/>
</dbReference>
<keyword evidence="4" id="KW-0118">Viral capsid assembly</keyword>
<dbReference type="InterPro" id="IPR054613">
    <property type="entry name" value="Peptidase_S78_dom"/>
</dbReference>